<dbReference type="SUPFAM" id="SSF52317">
    <property type="entry name" value="Class I glutamine amidotransferase-like"/>
    <property type="match status" value="1"/>
</dbReference>
<keyword evidence="5" id="KW-1185">Reference proteome</keyword>
<proteinExistence type="inferred from homology"/>
<dbReference type="PANTHER" id="PTHR30237:SF4">
    <property type="entry name" value="LD-CARBOXYPEPTIDASE C-TERMINAL DOMAIN-CONTAINING PROTEIN"/>
    <property type="match status" value="1"/>
</dbReference>
<dbReference type="Gene3D" id="3.50.30.60">
    <property type="entry name" value="LD-carboxypeptidase A C-terminal domain-like"/>
    <property type="match status" value="1"/>
</dbReference>
<dbReference type="AlphaFoldDB" id="A0AAD7J724"/>
<dbReference type="InterPro" id="IPR027461">
    <property type="entry name" value="Carboxypeptidase_A_C_sf"/>
</dbReference>
<accession>A0AAD7J724</accession>
<comment type="caution">
    <text evidence="4">The sequence shown here is derived from an EMBL/GenBank/DDBJ whole genome shotgun (WGS) entry which is preliminary data.</text>
</comment>
<dbReference type="InterPro" id="IPR029062">
    <property type="entry name" value="Class_I_gatase-like"/>
</dbReference>
<dbReference type="Proteomes" id="UP001215280">
    <property type="component" value="Unassembled WGS sequence"/>
</dbReference>
<dbReference type="Pfam" id="PF02016">
    <property type="entry name" value="Peptidase_S66"/>
    <property type="match status" value="1"/>
</dbReference>
<evidence type="ECO:0000256" key="2">
    <source>
        <dbReference type="ARBA" id="ARBA00022801"/>
    </source>
</evidence>
<reference evidence="4" key="1">
    <citation type="submission" date="2023-03" db="EMBL/GenBank/DDBJ databases">
        <title>Massive genome expansion in bonnet fungi (Mycena s.s.) driven by repeated elements and novel gene families across ecological guilds.</title>
        <authorList>
            <consortium name="Lawrence Berkeley National Laboratory"/>
            <person name="Harder C.B."/>
            <person name="Miyauchi S."/>
            <person name="Viragh M."/>
            <person name="Kuo A."/>
            <person name="Thoen E."/>
            <person name="Andreopoulos B."/>
            <person name="Lu D."/>
            <person name="Skrede I."/>
            <person name="Drula E."/>
            <person name="Henrissat B."/>
            <person name="Morin E."/>
            <person name="Kohler A."/>
            <person name="Barry K."/>
            <person name="LaButti K."/>
            <person name="Morin E."/>
            <person name="Salamov A."/>
            <person name="Lipzen A."/>
            <person name="Mereny Z."/>
            <person name="Hegedus B."/>
            <person name="Baldrian P."/>
            <person name="Stursova M."/>
            <person name="Weitz H."/>
            <person name="Taylor A."/>
            <person name="Grigoriev I.V."/>
            <person name="Nagy L.G."/>
            <person name="Martin F."/>
            <person name="Kauserud H."/>
        </authorList>
    </citation>
    <scope>NUCLEOTIDE SEQUENCE</scope>
    <source>
        <strain evidence="4">CBHHK188m</strain>
    </source>
</reference>
<dbReference type="PANTHER" id="PTHR30237">
    <property type="entry name" value="MURAMOYLTETRAPEPTIDE CARBOXYPEPTIDASE"/>
    <property type="match status" value="1"/>
</dbReference>
<evidence type="ECO:0000256" key="1">
    <source>
        <dbReference type="ARBA" id="ARBA00010233"/>
    </source>
</evidence>
<dbReference type="GO" id="GO:0016787">
    <property type="term" value="F:hydrolase activity"/>
    <property type="evidence" value="ECO:0007669"/>
    <property type="project" value="UniProtKB-KW"/>
</dbReference>
<dbReference type="EMBL" id="JARJLG010000055">
    <property type="protein sequence ID" value="KAJ7758539.1"/>
    <property type="molecule type" value="Genomic_DNA"/>
</dbReference>
<organism evidence="4 5">
    <name type="scientific">Mycena maculata</name>
    <dbReference type="NCBI Taxonomy" id="230809"/>
    <lineage>
        <taxon>Eukaryota</taxon>
        <taxon>Fungi</taxon>
        <taxon>Dikarya</taxon>
        <taxon>Basidiomycota</taxon>
        <taxon>Agaricomycotina</taxon>
        <taxon>Agaricomycetes</taxon>
        <taxon>Agaricomycetidae</taxon>
        <taxon>Agaricales</taxon>
        <taxon>Marasmiineae</taxon>
        <taxon>Mycenaceae</taxon>
        <taxon>Mycena</taxon>
    </lineage>
</organism>
<protein>
    <submittedName>
        <fullName evidence="4">LD-carboxypeptidase-domain-containing protein</fullName>
    </submittedName>
</protein>
<sequence>MLSPVIPRALVPGGTVAFISPSARLNTVLEPALLRAKTTLKIFWTSEAAQTISESISHRVSELLAAFRDSEVGAILCTIGGNTATELLPSLLRDADVIATLKANPKVFVGYSDITTLHWALAATTGLRTFYGPTALPELGAAPNAMPFTVDNLLRTITKSGTVPLGPLTQSEMYAPALSAYFLGDAASMEPQTLVPTPRRTWLRRGTATGQLFGGCLPVVVRL</sequence>
<name>A0AAD7J724_9AGAR</name>
<evidence type="ECO:0000313" key="5">
    <source>
        <dbReference type="Proteomes" id="UP001215280"/>
    </source>
</evidence>
<feature type="domain" description="LD-carboxypeptidase N-terminal" evidence="3">
    <location>
        <begin position="16"/>
        <end position="132"/>
    </location>
</feature>
<evidence type="ECO:0000259" key="3">
    <source>
        <dbReference type="Pfam" id="PF02016"/>
    </source>
</evidence>
<evidence type="ECO:0000313" key="4">
    <source>
        <dbReference type="EMBL" id="KAJ7758539.1"/>
    </source>
</evidence>
<comment type="similarity">
    <text evidence="1">Belongs to the peptidase S66 family.</text>
</comment>
<keyword evidence="2" id="KW-0378">Hydrolase</keyword>
<dbReference type="InterPro" id="IPR027478">
    <property type="entry name" value="LdcA_N"/>
</dbReference>
<gene>
    <name evidence="4" type="ORF">DFH07DRAFT_452006</name>
</gene>
<dbReference type="Gene3D" id="3.40.50.10740">
    <property type="entry name" value="Class I glutamine amidotransferase-like"/>
    <property type="match status" value="1"/>
</dbReference>
<dbReference type="InterPro" id="IPR003507">
    <property type="entry name" value="S66_fam"/>
</dbReference>
<dbReference type="InterPro" id="IPR040449">
    <property type="entry name" value="Peptidase_S66_N"/>
</dbReference>